<gene>
    <name evidence="2" type="ORF">M011DRAFT_287274</name>
</gene>
<keyword evidence="3" id="KW-1185">Reference proteome</keyword>
<feature type="compositionally biased region" description="Polar residues" evidence="1">
    <location>
        <begin position="1"/>
        <end position="13"/>
    </location>
</feature>
<evidence type="ECO:0000313" key="2">
    <source>
        <dbReference type="EMBL" id="KAF2750038.1"/>
    </source>
</evidence>
<name>A0A6A6VHE7_9PLEO</name>
<dbReference type="Proteomes" id="UP000799440">
    <property type="component" value="Unassembled WGS sequence"/>
</dbReference>
<protein>
    <submittedName>
        <fullName evidence="2">Uncharacterized protein</fullName>
    </submittedName>
</protein>
<reference evidence="2" key="1">
    <citation type="journal article" date="2020" name="Stud. Mycol.">
        <title>101 Dothideomycetes genomes: a test case for predicting lifestyles and emergence of pathogens.</title>
        <authorList>
            <person name="Haridas S."/>
            <person name="Albert R."/>
            <person name="Binder M."/>
            <person name="Bloem J."/>
            <person name="Labutti K."/>
            <person name="Salamov A."/>
            <person name="Andreopoulos B."/>
            <person name="Baker S."/>
            <person name="Barry K."/>
            <person name="Bills G."/>
            <person name="Bluhm B."/>
            <person name="Cannon C."/>
            <person name="Castanera R."/>
            <person name="Culley D."/>
            <person name="Daum C."/>
            <person name="Ezra D."/>
            <person name="Gonzalez J."/>
            <person name="Henrissat B."/>
            <person name="Kuo A."/>
            <person name="Liang C."/>
            <person name="Lipzen A."/>
            <person name="Lutzoni F."/>
            <person name="Magnuson J."/>
            <person name="Mondo S."/>
            <person name="Nolan M."/>
            <person name="Ohm R."/>
            <person name="Pangilinan J."/>
            <person name="Park H.-J."/>
            <person name="Ramirez L."/>
            <person name="Alfaro M."/>
            <person name="Sun H."/>
            <person name="Tritt A."/>
            <person name="Yoshinaga Y."/>
            <person name="Zwiers L.-H."/>
            <person name="Turgeon B."/>
            <person name="Goodwin S."/>
            <person name="Spatafora J."/>
            <person name="Crous P."/>
            <person name="Grigoriev I."/>
        </authorList>
    </citation>
    <scope>NUCLEOTIDE SEQUENCE</scope>
    <source>
        <strain evidence="2">CBS 119925</strain>
    </source>
</reference>
<feature type="compositionally biased region" description="Pro residues" evidence="1">
    <location>
        <begin position="37"/>
        <end position="52"/>
    </location>
</feature>
<organism evidence="2 3">
    <name type="scientific">Sporormia fimetaria CBS 119925</name>
    <dbReference type="NCBI Taxonomy" id="1340428"/>
    <lineage>
        <taxon>Eukaryota</taxon>
        <taxon>Fungi</taxon>
        <taxon>Dikarya</taxon>
        <taxon>Ascomycota</taxon>
        <taxon>Pezizomycotina</taxon>
        <taxon>Dothideomycetes</taxon>
        <taxon>Pleosporomycetidae</taxon>
        <taxon>Pleosporales</taxon>
        <taxon>Sporormiaceae</taxon>
        <taxon>Sporormia</taxon>
    </lineage>
</organism>
<evidence type="ECO:0000313" key="3">
    <source>
        <dbReference type="Proteomes" id="UP000799440"/>
    </source>
</evidence>
<feature type="region of interest" description="Disordered" evidence="1">
    <location>
        <begin position="1"/>
        <end position="101"/>
    </location>
</feature>
<dbReference type="EMBL" id="MU006565">
    <property type="protein sequence ID" value="KAF2750038.1"/>
    <property type="molecule type" value="Genomic_DNA"/>
</dbReference>
<evidence type="ECO:0000256" key="1">
    <source>
        <dbReference type="SAM" id="MobiDB-lite"/>
    </source>
</evidence>
<dbReference type="AlphaFoldDB" id="A0A6A6VHE7"/>
<feature type="compositionally biased region" description="Pro residues" evidence="1">
    <location>
        <begin position="71"/>
        <end position="82"/>
    </location>
</feature>
<accession>A0A6A6VHE7</accession>
<sequence>MALTASKTRSSELPHNPFPSMHTSHNTGSRCRLSVPIPFPSPPILSRPPPFPQSHTRPPQLPGPSLSLITNPPPSPPHPPHLFSPLVFPATPKSPESTQIC</sequence>
<proteinExistence type="predicted"/>